<accession>A0A2H0W0G4</accession>
<organism evidence="10 11">
    <name type="scientific">Candidatus Buchananbacteria bacterium CG10_big_fil_rev_8_21_14_0_10_42_9</name>
    <dbReference type="NCBI Taxonomy" id="1974526"/>
    <lineage>
        <taxon>Bacteria</taxon>
        <taxon>Candidatus Buchananiibacteriota</taxon>
    </lineage>
</organism>
<dbReference type="Gene3D" id="3.40.50.2000">
    <property type="entry name" value="Glycogen Phosphorylase B"/>
    <property type="match status" value="2"/>
</dbReference>
<dbReference type="PANTHER" id="PTHR45825">
    <property type="entry name" value="GRANULE-BOUND STARCH SYNTHASE 1, CHLOROPLASTIC/AMYLOPLASTIC"/>
    <property type="match status" value="1"/>
</dbReference>
<dbReference type="Proteomes" id="UP000230935">
    <property type="component" value="Unassembled WGS sequence"/>
</dbReference>
<dbReference type="InterPro" id="IPR013534">
    <property type="entry name" value="Starch_synth_cat_dom"/>
</dbReference>
<evidence type="ECO:0000259" key="9">
    <source>
        <dbReference type="Pfam" id="PF08323"/>
    </source>
</evidence>
<gene>
    <name evidence="7" type="primary">glgA</name>
    <name evidence="10" type="ORF">COT81_04315</name>
</gene>
<evidence type="ECO:0000313" key="11">
    <source>
        <dbReference type="Proteomes" id="UP000230935"/>
    </source>
</evidence>
<comment type="caution">
    <text evidence="10">The sequence shown here is derived from an EMBL/GenBank/DDBJ whole genome shotgun (WGS) entry which is preliminary data.</text>
</comment>
<feature type="domain" description="Glycosyl transferase family 1" evidence="8">
    <location>
        <begin position="296"/>
        <end position="458"/>
    </location>
</feature>
<dbReference type="EC" id="2.4.1.21" evidence="7"/>
<dbReference type="GO" id="GO:0009011">
    <property type="term" value="F:alpha-1,4-glucan glucosyltransferase (ADP-glucose donor) activity"/>
    <property type="evidence" value="ECO:0007669"/>
    <property type="project" value="UniProtKB-UniRule"/>
</dbReference>
<comment type="pathway">
    <text evidence="7">Glycan biosynthesis; glycogen biosynthesis.</text>
</comment>
<dbReference type="UniPathway" id="UPA00164"/>
<evidence type="ECO:0000256" key="1">
    <source>
        <dbReference type="ARBA" id="ARBA00001478"/>
    </source>
</evidence>
<keyword evidence="6 7" id="KW-0320">Glycogen biosynthesis</keyword>
<dbReference type="Pfam" id="PF00534">
    <property type="entry name" value="Glycos_transf_1"/>
    <property type="match status" value="1"/>
</dbReference>
<comment type="caution">
    <text evidence="7">Lacks conserved residue(s) required for the propagation of feature annotation.</text>
</comment>
<dbReference type="HAMAP" id="MF_00484">
    <property type="entry name" value="Glycogen_synth"/>
    <property type="match status" value="1"/>
</dbReference>
<dbReference type="InterPro" id="IPR001296">
    <property type="entry name" value="Glyco_trans_1"/>
</dbReference>
<feature type="domain" description="Starch synthase catalytic" evidence="9">
    <location>
        <begin position="8"/>
        <end position="247"/>
    </location>
</feature>
<dbReference type="InterPro" id="IPR011835">
    <property type="entry name" value="GS/SS"/>
</dbReference>
<evidence type="ECO:0000256" key="2">
    <source>
        <dbReference type="ARBA" id="ARBA00002764"/>
    </source>
</evidence>
<dbReference type="SUPFAM" id="SSF53756">
    <property type="entry name" value="UDP-Glycosyltransferase/glycogen phosphorylase"/>
    <property type="match status" value="1"/>
</dbReference>
<dbReference type="GO" id="GO:0004373">
    <property type="term" value="F:alpha-1,4-glucan glucosyltransferase (UDP-glucose donor) activity"/>
    <property type="evidence" value="ECO:0007669"/>
    <property type="project" value="InterPro"/>
</dbReference>
<dbReference type="EMBL" id="PEZZ01000034">
    <property type="protein sequence ID" value="PIS04853.1"/>
    <property type="molecule type" value="Genomic_DNA"/>
</dbReference>
<keyword evidence="4 7" id="KW-0328">Glycosyltransferase</keyword>
<evidence type="ECO:0000256" key="7">
    <source>
        <dbReference type="HAMAP-Rule" id="MF_00484"/>
    </source>
</evidence>
<dbReference type="CDD" id="cd03791">
    <property type="entry name" value="GT5_Glycogen_synthase_DULL1-like"/>
    <property type="match status" value="1"/>
</dbReference>
<dbReference type="NCBIfam" id="TIGR02095">
    <property type="entry name" value="glgA"/>
    <property type="match status" value="1"/>
</dbReference>
<comment type="similarity">
    <text evidence="3 7">Belongs to the glycosyltransferase 1 family. Bacterial/plant glycogen synthase subfamily.</text>
</comment>
<protein>
    <recommendedName>
        <fullName evidence="7">Glycogen synthase</fullName>
        <ecNumber evidence="7">2.4.1.21</ecNumber>
    </recommendedName>
    <alternativeName>
        <fullName evidence="7">Starch [bacterial glycogen] synthase</fullName>
    </alternativeName>
</protein>
<evidence type="ECO:0000256" key="6">
    <source>
        <dbReference type="ARBA" id="ARBA00023056"/>
    </source>
</evidence>
<evidence type="ECO:0000313" key="10">
    <source>
        <dbReference type="EMBL" id="PIS04853.1"/>
    </source>
</evidence>
<evidence type="ECO:0000259" key="8">
    <source>
        <dbReference type="Pfam" id="PF00534"/>
    </source>
</evidence>
<evidence type="ECO:0000256" key="5">
    <source>
        <dbReference type="ARBA" id="ARBA00022679"/>
    </source>
</evidence>
<comment type="function">
    <text evidence="2 7">Synthesizes alpha-1,4-glucan chains using ADP-glucose.</text>
</comment>
<dbReference type="Pfam" id="PF08323">
    <property type="entry name" value="Glyco_transf_5"/>
    <property type="match status" value="1"/>
</dbReference>
<keyword evidence="5 7" id="KW-0808">Transferase</keyword>
<comment type="catalytic activity">
    <reaction evidence="1 7">
        <text>[(1-&gt;4)-alpha-D-glucosyl](n) + ADP-alpha-D-glucose = [(1-&gt;4)-alpha-D-glucosyl](n+1) + ADP + H(+)</text>
        <dbReference type="Rhea" id="RHEA:18189"/>
        <dbReference type="Rhea" id="RHEA-COMP:9584"/>
        <dbReference type="Rhea" id="RHEA-COMP:9587"/>
        <dbReference type="ChEBI" id="CHEBI:15378"/>
        <dbReference type="ChEBI" id="CHEBI:15444"/>
        <dbReference type="ChEBI" id="CHEBI:57498"/>
        <dbReference type="ChEBI" id="CHEBI:456216"/>
        <dbReference type="EC" id="2.4.1.21"/>
    </reaction>
</comment>
<evidence type="ECO:0000256" key="3">
    <source>
        <dbReference type="ARBA" id="ARBA00010281"/>
    </source>
</evidence>
<sequence length="499" mass="57253">MAKNKLSIVHITSEVSPFSQTGGLGDVARSLPKAIKRLGHEVMVITPLYEQIIDAKKQKLKLLFEEVAITLSEGIETKVNFWVGELMPGLKVYFVANKQYFGRKKELYGSKHENARFMLFDLAALKLLRLLQKEIDIIHCHDWPTGLVPYFLKKRYQKDPILKNAATIYTIHNMTFQLGQPWWLIPRRYRDDGYGRMPPFKHGPKLERVNFAKRAIINTDMINTVSEQYAKEILTKDFGQDLHIILKNRKDRLFGIVNGIDYKDYNPKTDPGLYRNYDAKSLDKKYLNKTYLQKYFKLPQNKDVPLVGMVTRVAEQKGFDLLFKIIDTVLKMDVQIFIMGTGDKKYEATLKSLMKKYPNKFSANLEFDAKRATLAYAGSDMFLMPSRFEPCGLGQLISLRYGSVPIVRATGGLVDTVTDFDAATGHGDGFVFIDYNAQGLLVALTRALETYKHKKQWRNLVLNGMAISSSWQVPAEKYVELYRRAIRFSQHNGKSNGKK</sequence>
<dbReference type="PANTHER" id="PTHR45825:SF11">
    <property type="entry name" value="ALPHA AMYLASE DOMAIN-CONTAINING PROTEIN"/>
    <property type="match status" value="1"/>
</dbReference>
<dbReference type="AlphaFoldDB" id="A0A2H0W0G4"/>
<proteinExistence type="inferred from homology"/>
<reference evidence="11" key="1">
    <citation type="submission" date="2017-09" db="EMBL/GenBank/DDBJ databases">
        <title>Depth-based differentiation of microbial function through sediment-hosted aquifers and enrichment of novel symbionts in the deep terrestrial subsurface.</title>
        <authorList>
            <person name="Probst A.J."/>
            <person name="Ladd B."/>
            <person name="Jarett J.K."/>
            <person name="Geller-Mcgrath D.E."/>
            <person name="Sieber C.M.K."/>
            <person name="Emerson J.B."/>
            <person name="Anantharaman K."/>
            <person name="Thomas B.C."/>
            <person name="Malmstrom R."/>
            <person name="Stieglmeier M."/>
            <person name="Klingl A."/>
            <person name="Woyke T."/>
            <person name="Ryan C.M."/>
            <person name="Banfield J.F."/>
        </authorList>
    </citation>
    <scope>NUCLEOTIDE SEQUENCE [LARGE SCALE GENOMIC DNA]</scope>
</reference>
<evidence type="ECO:0000256" key="4">
    <source>
        <dbReference type="ARBA" id="ARBA00022676"/>
    </source>
</evidence>
<dbReference type="GO" id="GO:0005978">
    <property type="term" value="P:glycogen biosynthetic process"/>
    <property type="evidence" value="ECO:0007669"/>
    <property type="project" value="UniProtKB-UniRule"/>
</dbReference>
<name>A0A2H0W0G4_9BACT</name>